<keyword evidence="1" id="KW-1185">Reference proteome</keyword>
<reference evidence="2" key="1">
    <citation type="submission" date="2024-02" db="UniProtKB">
        <authorList>
            <consortium name="WormBaseParasite"/>
        </authorList>
    </citation>
    <scope>IDENTIFICATION</scope>
</reference>
<proteinExistence type="predicted"/>
<organism evidence="1 2">
    <name type="scientific">Mesorhabditis belari</name>
    <dbReference type="NCBI Taxonomy" id="2138241"/>
    <lineage>
        <taxon>Eukaryota</taxon>
        <taxon>Metazoa</taxon>
        <taxon>Ecdysozoa</taxon>
        <taxon>Nematoda</taxon>
        <taxon>Chromadorea</taxon>
        <taxon>Rhabditida</taxon>
        <taxon>Rhabditina</taxon>
        <taxon>Rhabditomorpha</taxon>
        <taxon>Rhabditoidea</taxon>
        <taxon>Rhabditidae</taxon>
        <taxon>Mesorhabditinae</taxon>
        <taxon>Mesorhabditis</taxon>
    </lineage>
</organism>
<dbReference type="Proteomes" id="UP000887575">
    <property type="component" value="Unassembled WGS sequence"/>
</dbReference>
<dbReference type="Gene3D" id="3.30.900.20">
    <property type="match status" value="1"/>
</dbReference>
<accession>A0AAF3F415</accession>
<evidence type="ECO:0000313" key="1">
    <source>
        <dbReference type="Proteomes" id="UP000887575"/>
    </source>
</evidence>
<dbReference type="AlphaFoldDB" id="A0AAF3F415"/>
<evidence type="ECO:0000313" key="2">
    <source>
        <dbReference type="WBParaSite" id="MBELARI_LOCUS21239"/>
    </source>
</evidence>
<dbReference type="WBParaSite" id="MBELARI_LOCUS21239">
    <property type="protein sequence ID" value="MBELARI_LOCUS21239"/>
    <property type="gene ID" value="MBELARI_LOCUS21239"/>
</dbReference>
<name>A0AAF3F415_9BILA</name>
<protein>
    <submittedName>
        <fullName evidence="2">Uncharacterized protein</fullName>
    </submittedName>
</protein>
<sequence length="214" mass="24227">MTDVKLPFGRCLCIHSHLQFVDVALQSLLLHHGVLPVPLETITETPSSSLQKTIRGIDAVRTELKEVFRSARRRNVQAVRVHIGSTPHRPSYVYELPVSICDADDSTMSDCGTCCQELTNAEKRTLNRHFFTTFPVLGEKAKPHDRAFLFIQTTSNVISENLEETELDVESLDSKTKRIHLKHEGCQKQSENRSEESTKNGWIRVVPFIVSSKD</sequence>
<dbReference type="InterPro" id="IPR053729">
    <property type="entry name" value="MAD2L1BP_domain_sf"/>
</dbReference>